<evidence type="ECO:0000313" key="1">
    <source>
        <dbReference type="EMBL" id="KJU85011.1"/>
    </source>
</evidence>
<evidence type="ECO:0000313" key="2">
    <source>
        <dbReference type="Proteomes" id="UP000033423"/>
    </source>
</evidence>
<name>A0A0F3GT27_9BACT</name>
<evidence type="ECO:0008006" key="3">
    <source>
        <dbReference type="Google" id="ProtNLM"/>
    </source>
</evidence>
<dbReference type="AlphaFoldDB" id="A0A0F3GT27"/>
<keyword evidence="2" id="KW-1185">Reference proteome</keyword>
<accession>A0A0F3GT27</accession>
<gene>
    <name evidence="1" type="ORF">MBAV_002797</name>
</gene>
<organism evidence="1 2">
    <name type="scientific">Candidatus Magnetobacterium bavaricum</name>
    <dbReference type="NCBI Taxonomy" id="29290"/>
    <lineage>
        <taxon>Bacteria</taxon>
        <taxon>Pseudomonadati</taxon>
        <taxon>Nitrospirota</taxon>
        <taxon>Thermodesulfovibrionia</taxon>
        <taxon>Thermodesulfovibrionales</taxon>
        <taxon>Candidatus Magnetobacteriaceae</taxon>
        <taxon>Candidatus Magnetobacterium</taxon>
    </lineage>
</organism>
<dbReference type="EMBL" id="LACI01001196">
    <property type="protein sequence ID" value="KJU85011.1"/>
    <property type="molecule type" value="Genomic_DNA"/>
</dbReference>
<sequence>METDKITGQIENIKGILPILSPEAITALNEYVSFLLEKEKKHSVFVERLLEIEGSSDYLEFENPKELMDAIVNWKE</sequence>
<protein>
    <recommendedName>
        <fullName evidence="3">DUF2281 domain-containing protein</fullName>
    </recommendedName>
</protein>
<reference evidence="1 2" key="1">
    <citation type="submission" date="2015-02" db="EMBL/GenBank/DDBJ databases">
        <title>Single-cell genomics of uncultivated deep-branching MTB reveals a conserved set of magnetosome genes.</title>
        <authorList>
            <person name="Kolinko S."/>
            <person name="Richter M."/>
            <person name="Glockner F.O."/>
            <person name="Brachmann A."/>
            <person name="Schuler D."/>
        </authorList>
    </citation>
    <scope>NUCLEOTIDE SEQUENCE [LARGE SCALE GENOMIC DNA]</scope>
    <source>
        <strain evidence="1">TM-1</strain>
    </source>
</reference>
<proteinExistence type="predicted"/>
<dbReference type="Proteomes" id="UP000033423">
    <property type="component" value="Unassembled WGS sequence"/>
</dbReference>
<comment type="caution">
    <text evidence="1">The sequence shown here is derived from an EMBL/GenBank/DDBJ whole genome shotgun (WGS) entry which is preliminary data.</text>
</comment>